<organism evidence="4 5">
    <name type="scientific">Mucilaginibacter ginkgonis</name>
    <dbReference type="NCBI Taxonomy" id="2682091"/>
    <lineage>
        <taxon>Bacteria</taxon>
        <taxon>Pseudomonadati</taxon>
        <taxon>Bacteroidota</taxon>
        <taxon>Sphingobacteriia</taxon>
        <taxon>Sphingobacteriales</taxon>
        <taxon>Sphingobacteriaceae</taxon>
        <taxon>Mucilaginibacter</taxon>
    </lineage>
</organism>
<sequence>MKLLPIFLKELQQEAEITRKFLTLIPEDKFDWAPHPKSMKMLRLAKHIADLPAWPWMILEKDGLNFETSTWKEDDVNSVEEILAYHTRSIEKGSNSINNSTEEELEKIWSLQAGGHIISQDPKRDVMRMALNQTVHHRAQLGVYLRLLDIPIPGSYGPSADEM</sequence>
<dbReference type="Pfam" id="PF05163">
    <property type="entry name" value="DinB"/>
    <property type="match status" value="1"/>
</dbReference>
<keyword evidence="5" id="KW-1185">Reference proteome</keyword>
<evidence type="ECO:0000313" key="5">
    <source>
        <dbReference type="Proteomes" id="UP000429232"/>
    </source>
</evidence>
<name>A0A6I4I2G2_9SPHI</name>
<feature type="binding site" evidence="3">
    <location>
        <position position="137"/>
    </location>
    <ligand>
        <name>a divalent metal cation</name>
        <dbReference type="ChEBI" id="CHEBI:60240"/>
    </ligand>
</feature>
<dbReference type="InterPro" id="IPR007837">
    <property type="entry name" value="DinB"/>
</dbReference>
<accession>A0A6I4I2G2</accession>
<evidence type="ECO:0000256" key="2">
    <source>
        <dbReference type="ARBA" id="ARBA00022723"/>
    </source>
</evidence>
<dbReference type="RefSeq" id="WP_157526850.1">
    <property type="nucleotide sequence ID" value="NZ_CP066775.1"/>
</dbReference>
<evidence type="ECO:0000313" key="4">
    <source>
        <dbReference type="EMBL" id="QQL49193.1"/>
    </source>
</evidence>
<feature type="binding site" evidence="3">
    <location>
        <position position="47"/>
    </location>
    <ligand>
        <name>a divalent metal cation</name>
        <dbReference type="ChEBI" id="CHEBI:60240"/>
    </ligand>
</feature>
<dbReference type="InterPro" id="IPR034660">
    <property type="entry name" value="DinB/YfiT-like"/>
</dbReference>
<evidence type="ECO:0000256" key="3">
    <source>
        <dbReference type="PIRSR" id="PIRSR607837-1"/>
    </source>
</evidence>
<dbReference type="AlphaFoldDB" id="A0A6I4I2G2"/>
<proteinExistence type="inferred from homology"/>
<dbReference type="KEGG" id="mgik:GO620_013550"/>
<reference evidence="4 5" key="1">
    <citation type="submission" date="2020-12" db="EMBL/GenBank/DDBJ databases">
        <title>HMF7856_wgs.fasta genome submission.</title>
        <authorList>
            <person name="Kang H."/>
            <person name="Kim H."/>
            <person name="Joh K."/>
        </authorList>
    </citation>
    <scope>NUCLEOTIDE SEQUENCE [LARGE SCALE GENOMIC DNA]</scope>
    <source>
        <strain evidence="4 5">HMF7856</strain>
    </source>
</reference>
<comment type="similarity">
    <text evidence="1">Belongs to the DinB family.</text>
</comment>
<gene>
    <name evidence="4" type="ORF">GO620_013550</name>
</gene>
<dbReference type="GO" id="GO:0046872">
    <property type="term" value="F:metal ion binding"/>
    <property type="evidence" value="ECO:0007669"/>
    <property type="project" value="UniProtKB-KW"/>
</dbReference>
<dbReference type="SUPFAM" id="SSF109854">
    <property type="entry name" value="DinB/YfiT-like putative metalloenzymes"/>
    <property type="match status" value="1"/>
</dbReference>
<protein>
    <submittedName>
        <fullName evidence="4">DinB family protein</fullName>
    </submittedName>
</protein>
<dbReference type="Gene3D" id="1.20.120.450">
    <property type="entry name" value="dinb family like domain"/>
    <property type="match status" value="1"/>
</dbReference>
<dbReference type="Proteomes" id="UP000429232">
    <property type="component" value="Chromosome"/>
</dbReference>
<dbReference type="EMBL" id="CP066775">
    <property type="protein sequence ID" value="QQL49193.1"/>
    <property type="molecule type" value="Genomic_DNA"/>
</dbReference>
<keyword evidence="2 3" id="KW-0479">Metal-binding</keyword>
<evidence type="ECO:0000256" key="1">
    <source>
        <dbReference type="ARBA" id="ARBA00008635"/>
    </source>
</evidence>